<comment type="similarity">
    <text evidence="1">Belongs to the metallo-dependent hydrolases superfamily. TatD-type hydrolase family.</text>
</comment>
<dbReference type="Pfam" id="PF01026">
    <property type="entry name" value="TatD_DNase"/>
    <property type="match status" value="1"/>
</dbReference>
<keyword evidence="6" id="KW-0269">Exonuclease</keyword>
<evidence type="ECO:0000256" key="6">
    <source>
        <dbReference type="ARBA" id="ARBA00022839"/>
    </source>
</evidence>
<dbReference type="OrthoDB" id="413993at2759"/>
<dbReference type="CDD" id="cd01310">
    <property type="entry name" value="TatD_DNAse"/>
    <property type="match status" value="1"/>
</dbReference>
<keyword evidence="4 10" id="KW-0479">Metal-binding</keyword>
<comment type="function">
    <text evidence="9">Deoxyribonuclease which catalyzes (in vitro) the decatenation of kinetoplast DNA, which are circular DNA catenated to each other, producing linear DNA molecules. Plays an important role in chromosomal segregation and cell cycle progression during eye development probably via its DNA decatenation activity.</text>
</comment>
<feature type="binding site" evidence="10">
    <location>
        <position position="158"/>
    </location>
    <ligand>
        <name>a divalent metal cation</name>
        <dbReference type="ChEBI" id="CHEBI:60240"/>
        <label>2</label>
    </ligand>
</feature>
<gene>
    <name evidence="11" type="primary">TATDN1</name>
    <name evidence="11" type="ORF">BLAG_LOCUS14615</name>
</gene>
<evidence type="ECO:0000256" key="2">
    <source>
        <dbReference type="ARBA" id="ARBA00022490"/>
    </source>
</evidence>
<keyword evidence="5" id="KW-0378">Hydrolase</keyword>
<organism evidence="11 12">
    <name type="scientific">Branchiostoma lanceolatum</name>
    <name type="common">Common lancelet</name>
    <name type="synonym">Amphioxus lanceolatum</name>
    <dbReference type="NCBI Taxonomy" id="7740"/>
    <lineage>
        <taxon>Eukaryota</taxon>
        <taxon>Metazoa</taxon>
        <taxon>Chordata</taxon>
        <taxon>Cephalochordata</taxon>
        <taxon>Leptocardii</taxon>
        <taxon>Amphioxiformes</taxon>
        <taxon>Branchiostomatidae</taxon>
        <taxon>Branchiostoma</taxon>
    </lineage>
</organism>
<keyword evidence="3" id="KW-0540">Nuclease</keyword>
<evidence type="ECO:0000256" key="8">
    <source>
        <dbReference type="ARBA" id="ARBA00039767"/>
    </source>
</evidence>
<evidence type="ECO:0000313" key="12">
    <source>
        <dbReference type="Proteomes" id="UP000838412"/>
    </source>
</evidence>
<protein>
    <recommendedName>
        <fullName evidence="8">Deoxyribonuclease TATDN1</fullName>
    </recommendedName>
</protein>
<evidence type="ECO:0000256" key="9">
    <source>
        <dbReference type="ARBA" id="ARBA00045223"/>
    </source>
</evidence>
<dbReference type="EMBL" id="OV696687">
    <property type="protein sequence ID" value="CAH1255644.1"/>
    <property type="molecule type" value="Genomic_DNA"/>
</dbReference>
<evidence type="ECO:0000256" key="7">
    <source>
        <dbReference type="ARBA" id="ARBA00022842"/>
    </source>
</evidence>
<keyword evidence="2" id="KW-0963">Cytoplasm</keyword>
<evidence type="ECO:0000256" key="5">
    <source>
        <dbReference type="ARBA" id="ARBA00022801"/>
    </source>
</evidence>
<dbReference type="PANTHER" id="PTHR10060:SF15">
    <property type="entry name" value="DEOXYRIBONUCLEASE TATDN1"/>
    <property type="match status" value="1"/>
</dbReference>
<reference evidence="11" key="1">
    <citation type="submission" date="2022-01" db="EMBL/GenBank/DDBJ databases">
        <authorList>
            <person name="Braso-Vives M."/>
        </authorList>
    </citation>
    <scope>NUCLEOTIDE SEQUENCE</scope>
</reference>
<evidence type="ECO:0000256" key="1">
    <source>
        <dbReference type="ARBA" id="ARBA00009275"/>
    </source>
</evidence>
<dbReference type="Gene3D" id="3.20.20.140">
    <property type="entry name" value="Metal-dependent hydrolases"/>
    <property type="match status" value="1"/>
</dbReference>
<evidence type="ECO:0000256" key="4">
    <source>
        <dbReference type="ARBA" id="ARBA00022723"/>
    </source>
</evidence>
<dbReference type="GO" id="GO:0005829">
    <property type="term" value="C:cytosol"/>
    <property type="evidence" value="ECO:0007669"/>
    <property type="project" value="TreeGrafter"/>
</dbReference>
<evidence type="ECO:0000313" key="11">
    <source>
        <dbReference type="EMBL" id="CAH1255644.1"/>
    </source>
</evidence>
<name>A0A8J9ZLZ1_BRALA</name>
<accession>A0A8J9ZLZ1</accession>
<feature type="binding site" evidence="10">
    <location>
        <position position="97"/>
    </location>
    <ligand>
        <name>a divalent metal cation</name>
        <dbReference type="ChEBI" id="CHEBI:60240"/>
        <label>1</label>
    </ligand>
</feature>
<evidence type="ECO:0000256" key="3">
    <source>
        <dbReference type="ARBA" id="ARBA00022722"/>
    </source>
</evidence>
<dbReference type="InterPro" id="IPR001130">
    <property type="entry name" value="TatD-like"/>
</dbReference>
<dbReference type="AlphaFoldDB" id="A0A8J9ZLZ1"/>
<dbReference type="PIRSF" id="PIRSF005902">
    <property type="entry name" value="DNase_TatD"/>
    <property type="match status" value="1"/>
</dbReference>
<keyword evidence="7" id="KW-0460">Magnesium</keyword>
<feature type="binding site" evidence="10">
    <location>
        <position position="211"/>
    </location>
    <ligand>
        <name>a divalent metal cation</name>
        <dbReference type="ChEBI" id="CHEBI:60240"/>
        <label>1</label>
    </ligand>
</feature>
<dbReference type="Proteomes" id="UP000838412">
    <property type="component" value="Chromosome 2"/>
</dbReference>
<feature type="binding site" evidence="10">
    <location>
        <position position="133"/>
    </location>
    <ligand>
        <name>a divalent metal cation</name>
        <dbReference type="ChEBI" id="CHEBI:60240"/>
        <label>2</label>
    </ligand>
</feature>
<dbReference type="FunFam" id="3.20.20.140:FF:000018">
    <property type="entry name" value="3'-5' ssDNA/RNA exonuclease TatD"/>
    <property type="match status" value="1"/>
</dbReference>
<dbReference type="InterPro" id="IPR032466">
    <property type="entry name" value="Metal_Hydrolase"/>
</dbReference>
<dbReference type="InterPro" id="IPR050891">
    <property type="entry name" value="TatD-type_Hydrolase"/>
</dbReference>
<proteinExistence type="inferred from homology"/>
<dbReference type="PANTHER" id="PTHR10060">
    <property type="entry name" value="TATD FAMILY DEOXYRIBONUCLEASE"/>
    <property type="match status" value="1"/>
</dbReference>
<keyword evidence="12" id="KW-1185">Reference proteome</keyword>
<dbReference type="GO" id="GO:0046872">
    <property type="term" value="F:metal ion binding"/>
    <property type="evidence" value="ECO:0007669"/>
    <property type="project" value="UniProtKB-KW"/>
</dbReference>
<evidence type="ECO:0000256" key="10">
    <source>
        <dbReference type="PIRSR" id="PIRSR005902-1"/>
    </source>
</evidence>
<dbReference type="SUPFAM" id="SSF51556">
    <property type="entry name" value="Metallo-dependent hydrolases"/>
    <property type="match status" value="1"/>
</dbReference>
<dbReference type="GO" id="GO:0008310">
    <property type="term" value="F:single-stranded DNA 3'-5' DNA exonuclease activity"/>
    <property type="evidence" value="ECO:0007669"/>
    <property type="project" value="TreeGrafter"/>
</dbReference>
<sequence length="286" mass="31568">MMLPALVDIGANLTNRCFQRDLPAVLQRAKDAGVQKIMVTGTSLRASRDALKLARAHPGVLFSTAGIHPHDAKSWTDESLQELEKLAAGPECVAVGECGLDFNRNFSPQEQQKQVLERQVELACRLCKPLFLHEREAHQALVEILSRHQASLPPVVVHCFTGTAEEARVYLDMGFYIGLTGYLCKDKRPNGVPWMLQQGLIPLDRLMVESDAPYMYPNIRKLPKETQETMATFSLNMETFQHCSYKRNEPCSVAVTAAVIAACMGVGPDVVAQATTENATKVFSLA</sequence>